<feature type="binding site" evidence="7">
    <location>
        <position position="143"/>
    </location>
    <ligand>
        <name>FAD</name>
        <dbReference type="ChEBI" id="CHEBI:57692"/>
    </ligand>
</feature>
<comment type="cofactor">
    <cofactor evidence="1 7">
        <name>FAD</name>
        <dbReference type="ChEBI" id="CHEBI:57692"/>
    </cofactor>
</comment>
<evidence type="ECO:0000256" key="6">
    <source>
        <dbReference type="ARBA" id="ARBA00023136"/>
    </source>
</evidence>
<feature type="binding site" evidence="7">
    <location>
        <position position="150"/>
    </location>
    <ligand>
        <name>FAD</name>
        <dbReference type="ChEBI" id="CHEBI:57692"/>
    </ligand>
</feature>
<evidence type="ECO:0000256" key="3">
    <source>
        <dbReference type="ARBA" id="ARBA00022630"/>
    </source>
</evidence>
<dbReference type="OrthoDB" id="432685at2759"/>
<dbReference type="Pfam" id="PF00970">
    <property type="entry name" value="FAD_binding_6"/>
    <property type="match status" value="1"/>
</dbReference>
<dbReference type="PROSITE" id="PS51384">
    <property type="entry name" value="FAD_FR"/>
    <property type="match status" value="1"/>
</dbReference>
<dbReference type="EMBL" id="LT598465">
    <property type="protein sequence ID" value="SCU93047.1"/>
    <property type="molecule type" value="Genomic_DNA"/>
</dbReference>
<dbReference type="PANTHER" id="PTHR19370:SF189">
    <property type="entry name" value="CYTOCHROME C MITOCHONDRIAL IMPORT FACTOR CYC2"/>
    <property type="match status" value="1"/>
</dbReference>
<keyword evidence="3 7" id="KW-0285">Flavoprotein</keyword>
<dbReference type="InterPro" id="IPR017927">
    <property type="entry name" value="FAD-bd_FR_type"/>
</dbReference>
<keyword evidence="6" id="KW-0472">Membrane</keyword>
<keyword evidence="10" id="KW-1185">Reference proteome</keyword>
<dbReference type="GO" id="GO:0016020">
    <property type="term" value="C:membrane"/>
    <property type="evidence" value="ECO:0007669"/>
    <property type="project" value="UniProtKB-SubCell"/>
</dbReference>
<evidence type="ECO:0000256" key="1">
    <source>
        <dbReference type="ARBA" id="ARBA00001974"/>
    </source>
</evidence>
<evidence type="ECO:0000313" key="10">
    <source>
        <dbReference type="Proteomes" id="UP000191024"/>
    </source>
</evidence>
<dbReference type="STRING" id="1230905.A0A1G4JQK7"/>
<reference evidence="9 10" key="1">
    <citation type="submission" date="2016-03" db="EMBL/GenBank/DDBJ databases">
        <authorList>
            <person name="Devillers H."/>
        </authorList>
    </citation>
    <scope>NUCLEOTIDE SEQUENCE [LARGE SCALE GENOMIC DNA]</scope>
    <source>
        <strain evidence="9">CBS 11717</strain>
    </source>
</reference>
<dbReference type="AlphaFoldDB" id="A0A1G4JQK7"/>
<accession>A0A1G4JQK7</accession>
<sequence length="353" mass="40023">MIPRVVNSLRAGRPFKFDNGQSALKWTIGLGTVAVAAATATGFMYHNRTEELSQNKFIKYRVSYNKPIDQDHFFLELSPLKRQKTNIWTDFGANKLWSVEVKQPQIMVARSYTPLPLEHTGNDQLRVLSNNDFGEGKLFFYIKRYSNGEVARWLSGLPVDHIVEIRGPYADYVFPNLDEDDTVGCDRRFLMEEGDSWSCNAQYLHRPFDISMFTAGTGIVTALQLALKPNPFQGNIMLFHSCGNLLELGPLANFLIKLQLHGKLQLHLFESQKNTDLRSNIQQTLSMIPPPSVYDPEAPFENRDQFMPVLSLVCGSSGYISTVAGPMHSLEQGPVEGLLKQREWTDENVYKLN</sequence>
<name>A0A1G4JQK7_9SACH</name>
<evidence type="ECO:0000313" key="9">
    <source>
        <dbReference type="EMBL" id="SCU93047.1"/>
    </source>
</evidence>
<keyword evidence="5" id="KW-0560">Oxidoreductase</keyword>
<dbReference type="Proteomes" id="UP000191024">
    <property type="component" value="Chromosome E"/>
</dbReference>
<dbReference type="InterPro" id="IPR001834">
    <property type="entry name" value="CBR-like"/>
</dbReference>
<dbReference type="SUPFAM" id="SSF63380">
    <property type="entry name" value="Riboflavin synthase domain-like"/>
    <property type="match status" value="1"/>
</dbReference>
<dbReference type="GO" id="GO:0016491">
    <property type="term" value="F:oxidoreductase activity"/>
    <property type="evidence" value="ECO:0007669"/>
    <property type="project" value="UniProtKB-KW"/>
</dbReference>
<feature type="binding site" evidence="7">
    <location>
        <position position="110"/>
    </location>
    <ligand>
        <name>FAD</name>
        <dbReference type="ChEBI" id="CHEBI:57692"/>
    </ligand>
</feature>
<feature type="binding site" evidence="7">
    <location>
        <position position="112"/>
    </location>
    <ligand>
        <name>FAD</name>
        <dbReference type="ChEBI" id="CHEBI:57692"/>
    </ligand>
</feature>
<evidence type="ECO:0000256" key="4">
    <source>
        <dbReference type="ARBA" id="ARBA00022827"/>
    </source>
</evidence>
<dbReference type="InterPro" id="IPR008333">
    <property type="entry name" value="Cbr1-like_FAD-bd_dom"/>
</dbReference>
<keyword evidence="4 7" id="KW-0274">FAD</keyword>
<dbReference type="GO" id="GO:0005739">
    <property type="term" value="C:mitochondrion"/>
    <property type="evidence" value="ECO:0007669"/>
    <property type="project" value="TreeGrafter"/>
</dbReference>
<comment type="subcellular location">
    <subcellularLocation>
        <location evidence="2">Membrane</location>
    </subcellularLocation>
</comment>
<dbReference type="Gene3D" id="2.40.30.10">
    <property type="entry name" value="Translation factors"/>
    <property type="match status" value="1"/>
</dbReference>
<dbReference type="PANTHER" id="PTHR19370">
    <property type="entry name" value="NADH-CYTOCHROME B5 REDUCTASE"/>
    <property type="match status" value="1"/>
</dbReference>
<evidence type="ECO:0000256" key="2">
    <source>
        <dbReference type="ARBA" id="ARBA00004370"/>
    </source>
</evidence>
<dbReference type="InterPro" id="IPR017938">
    <property type="entry name" value="Riboflavin_synthase-like_b-brl"/>
</dbReference>
<evidence type="ECO:0000259" key="8">
    <source>
        <dbReference type="PROSITE" id="PS51384"/>
    </source>
</evidence>
<feature type="domain" description="FAD-binding FR-type" evidence="8">
    <location>
        <begin position="55"/>
        <end position="175"/>
    </location>
</feature>
<organism evidence="9 10">
    <name type="scientific">Lachancea mirantina</name>
    <dbReference type="NCBI Taxonomy" id="1230905"/>
    <lineage>
        <taxon>Eukaryota</taxon>
        <taxon>Fungi</taxon>
        <taxon>Dikarya</taxon>
        <taxon>Ascomycota</taxon>
        <taxon>Saccharomycotina</taxon>
        <taxon>Saccharomycetes</taxon>
        <taxon>Saccharomycetales</taxon>
        <taxon>Saccharomycetaceae</taxon>
        <taxon>Lachancea</taxon>
    </lineage>
</organism>
<evidence type="ECO:0000256" key="5">
    <source>
        <dbReference type="ARBA" id="ARBA00023002"/>
    </source>
</evidence>
<gene>
    <name evidence="9" type="ORF">LAMI_0E13036G</name>
</gene>
<protein>
    <submittedName>
        <fullName evidence="9">LAMI_0E13036g1_1</fullName>
    </submittedName>
</protein>
<proteinExistence type="predicted"/>
<evidence type="ECO:0000256" key="7">
    <source>
        <dbReference type="PIRSR" id="PIRSR601834-1"/>
    </source>
</evidence>